<dbReference type="InterPro" id="IPR027417">
    <property type="entry name" value="P-loop_NTPase"/>
</dbReference>
<dbReference type="SUPFAM" id="SSF141571">
    <property type="entry name" value="Pentapeptide repeat-like"/>
    <property type="match status" value="1"/>
</dbReference>
<comment type="caution">
    <text evidence="2">The sequence shown here is derived from an EMBL/GenBank/DDBJ whole genome shotgun (WGS) entry which is preliminary data.</text>
</comment>
<feature type="non-terminal residue" evidence="2">
    <location>
        <position position="1"/>
    </location>
</feature>
<evidence type="ECO:0000313" key="3">
    <source>
        <dbReference type="Proteomes" id="UP001194696"/>
    </source>
</evidence>
<dbReference type="PROSITE" id="PS00675">
    <property type="entry name" value="SIGMA54_INTERACT_1"/>
    <property type="match status" value="1"/>
</dbReference>
<dbReference type="InterPro" id="IPR001646">
    <property type="entry name" value="5peptide_repeat"/>
</dbReference>
<dbReference type="InterPro" id="IPR025662">
    <property type="entry name" value="Sigma_54_int_dom_ATP-bd_1"/>
</dbReference>
<organism evidence="2 3">
    <name type="scientific">Linnemannia gamsii</name>
    <dbReference type="NCBI Taxonomy" id="64522"/>
    <lineage>
        <taxon>Eukaryota</taxon>
        <taxon>Fungi</taxon>
        <taxon>Fungi incertae sedis</taxon>
        <taxon>Mucoromycota</taxon>
        <taxon>Mortierellomycotina</taxon>
        <taxon>Mortierellomycetes</taxon>
        <taxon>Mortierellales</taxon>
        <taxon>Mortierellaceae</taxon>
        <taxon>Linnemannia</taxon>
    </lineage>
</organism>
<gene>
    <name evidence="2" type="ORF">BGZ96_002050</name>
</gene>
<protein>
    <recommendedName>
        <fullName evidence="4">NACHT domain-containing protein</fullName>
    </recommendedName>
</protein>
<proteinExistence type="predicted"/>
<dbReference type="Gene3D" id="2.160.20.80">
    <property type="entry name" value="E3 ubiquitin-protein ligase SopA"/>
    <property type="match status" value="1"/>
</dbReference>
<feature type="region of interest" description="Disordered" evidence="1">
    <location>
        <begin position="1"/>
        <end position="36"/>
    </location>
</feature>
<reference evidence="2 3" key="1">
    <citation type="journal article" date="2020" name="Fungal Divers.">
        <title>Resolving the Mortierellaceae phylogeny through synthesis of multi-gene phylogenetics and phylogenomics.</title>
        <authorList>
            <person name="Vandepol N."/>
            <person name="Liber J."/>
            <person name="Desiro A."/>
            <person name="Na H."/>
            <person name="Kennedy M."/>
            <person name="Barry K."/>
            <person name="Grigoriev I.V."/>
            <person name="Miller A.N."/>
            <person name="O'Donnell K."/>
            <person name="Stajich J.E."/>
            <person name="Bonito G."/>
        </authorList>
    </citation>
    <scope>NUCLEOTIDE SEQUENCE [LARGE SCALE GENOMIC DNA]</scope>
    <source>
        <strain evidence="2 3">AD045</strain>
    </source>
</reference>
<evidence type="ECO:0000256" key="1">
    <source>
        <dbReference type="SAM" id="MobiDB-lite"/>
    </source>
</evidence>
<evidence type="ECO:0000313" key="2">
    <source>
        <dbReference type="EMBL" id="KAG0293936.1"/>
    </source>
</evidence>
<sequence length="814" mass="91819">AFNMDKDHNSKRPWSREATPEGESAPLRFETTPKRGCFTKGESVENNDLHSFGNSLVASGNASATLGDITTEPAVHEPTQSTLPSLSTTPTLEQNIHRLITARLEGYAQAAYIPPDAKPDLQASENDTFPLMDKIKEFIASNGQVFLIMGDSGAGKSTFNRHLEQDLLIEYQQGNPIPLFINLPALDDPRQGMVVKQLRIYGFSAHDIQELKEHYHFILICDGYDETQLKDNLHSTNLLNQKGQWNTKMVISCRSTYLGQDYLQRFQPQPADRYSPPMPNVFQQAAIVPFSNDQIEAYTRQFVKKTVVHELLDGQASWSAEKYLYKLWSVPRLMELVTNPFMLTVALKALPTVPNSNTYDHQIKMTRLSLYQSFVAEWIRLGKLRLLSIKLEPGMAKILEGLLDDGFSSAVVDYLKDVAAAIFQEQDGNPVVHFSPRKDAMTWKYTFFGPESEFTLLRESSPLTRAGIQYQFIHASLLEYFFSCHIVDSTPNLDFTNHPLTQMNLVSKPEVVLFLAEFAQADPDFKQRLFQFIEQSKVDIQVSQAASNAITTLVRASVSFEGMDLRGVRIAGADLSRGMFNSAQLQGADLTGCTLSETWLRHADLSGAILAEVDLGGKSMLECESFLVAIDHLCDQKVFKITLRTYFNYSNRLADAIFENEVGLHPFYKILLDHRTNGFEWDIKALKTQSFFDLWCTFKSKKSVRHVPQRPYSPEDKPDVEADEEHNRLSSTALSLSALKRLIERLGIDLIISFIVPKIVKCPNLEGLMLNYRLVGSGPRAVEPNDDDPGNEMDPCRQAPLDPRLFPKWSPPNL</sequence>
<feature type="region of interest" description="Disordered" evidence="1">
    <location>
        <begin position="781"/>
        <end position="814"/>
    </location>
</feature>
<dbReference type="SUPFAM" id="SSF52540">
    <property type="entry name" value="P-loop containing nucleoside triphosphate hydrolases"/>
    <property type="match status" value="1"/>
</dbReference>
<name>A0ABQ7K923_9FUNG</name>
<accession>A0ABQ7K923</accession>
<feature type="compositionally biased region" description="Basic and acidic residues" evidence="1">
    <location>
        <begin position="1"/>
        <end position="19"/>
    </location>
</feature>
<evidence type="ECO:0008006" key="4">
    <source>
        <dbReference type="Google" id="ProtNLM"/>
    </source>
</evidence>
<dbReference type="Gene3D" id="3.40.50.300">
    <property type="entry name" value="P-loop containing nucleotide triphosphate hydrolases"/>
    <property type="match status" value="1"/>
</dbReference>
<dbReference type="Proteomes" id="UP001194696">
    <property type="component" value="Unassembled WGS sequence"/>
</dbReference>
<dbReference type="Pfam" id="PF00805">
    <property type="entry name" value="Pentapeptide"/>
    <property type="match status" value="1"/>
</dbReference>
<dbReference type="EMBL" id="JAAAIM010000137">
    <property type="protein sequence ID" value="KAG0293936.1"/>
    <property type="molecule type" value="Genomic_DNA"/>
</dbReference>
<keyword evidence="3" id="KW-1185">Reference proteome</keyword>